<name>A0AAD9NL21_RIDPI</name>
<sequence length="501" mass="57736">MVEFSSSQYIVISSGARTGDYMVSSKGPLPSPVTELDSTAQTYGKECVKYLMMTPGGEMMCRDKIGKIVATTAEELLLPGNKSGDDPNFEHAHEFVDTYINKLEELWRARADEVNRQSIWTENKVALSTESNEVTTFSEDYIRPGGVIRVPVDDDTASMKLKYQSEHNMQSTEEVTQVQKAMCQMISSCDVDNDCSIDLSQKKSVLHLNYIELEISKDIAPAFRGRHSVEFELRVEQASGAVIVRHYSLDTTKHRQKRYKQYKSYSKWSQRMIPRSDFFPHYWQIRMANGCKVGCGPVAWAMVFGYYDIRSHKKKSSFGTGSQSLYGCGSDGTSGKRSCVAPSKTSDNKYDKRLRKYIEHIHYRIGTWCHTGATPAHKMDRIKGFFQARQKSGHPTIRQSNNIWKIFSYSFIAKKTRKWIRQGWPVVVGTTEATVFKWHYPVAVMYAWRKRKYRRCVKVIWKICGPWHTQTQYLVLTHQGWKKPRTKFRSMNFHYAAVATY</sequence>
<dbReference type="SUPFAM" id="SSF54001">
    <property type="entry name" value="Cysteine proteinases"/>
    <property type="match status" value="1"/>
</dbReference>
<comment type="caution">
    <text evidence="1">The sequence shown here is derived from an EMBL/GenBank/DDBJ whole genome shotgun (WGS) entry which is preliminary data.</text>
</comment>
<gene>
    <name evidence="1" type="ORF">NP493_956g00033</name>
</gene>
<organism evidence="1 2">
    <name type="scientific">Ridgeia piscesae</name>
    <name type="common">Tubeworm</name>
    <dbReference type="NCBI Taxonomy" id="27915"/>
    <lineage>
        <taxon>Eukaryota</taxon>
        <taxon>Metazoa</taxon>
        <taxon>Spiralia</taxon>
        <taxon>Lophotrochozoa</taxon>
        <taxon>Annelida</taxon>
        <taxon>Polychaeta</taxon>
        <taxon>Sedentaria</taxon>
        <taxon>Canalipalpata</taxon>
        <taxon>Sabellida</taxon>
        <taxon>Siboglinidae</taxon>
        <taxon>Ridgeia</taxon>
    </lineage>
</organism>
<evidence type="ECO:0000313" key="1">
    <source>
        <dbReference type="EMBL" id="KAK2172493.1"/>
    </source>
</evidence>
<evidence type="ECO:0000313" key="2">
    <source>
        <dbReference type="Proteomes" id="UP001209878"/>
    </source>
</evidence>
<protein>
    <submittedName>
        <fullName evidence="1">Uncharacterized protein</fullName>
    </submittedName>
</protein>
<accession>A0AAD9NL21</accession>
<dbReference type="EMBL" id="JAODUO010000956">
    <property type="protein sequence ID" value="KAK2172493.1"/>
    <property type="molecule type" value="Genomic_DNA"/>
</dbReference>
<dbReference type="Proteomes" id="UP001209878">
    <property type="component" value="Unassembled WGS sequence"/>
</dbReference>
<keyword evidence="2" id="KW-1185">Reference proteome</keyword>
<dbReference type="AlphaFoldDB" id="A0AAD9NL21"/>
<dbReference type="InterPro" id="IPR038765">
    <property type="entry name" value="Papain-like_cys_pep_sf"/>
</dbReference>
<reference evidence="1" key="1">
    <citation type="journal article" date="2023" name="Mol. Biol. Evol.">
        <title>Third-Generation Sequencing Reveals the Adaptive Role of the Epigenome in Three Deep-Sea Polychaetes.</title>
        <authorList>
            <person name="Perez M."/>
            <person name="Aroh O."/>
            <person name="Sun Y."/>
            <person name="Lan Y."/>
            <person name="Juniper S.K."/>
            <person name="Young C.R."/>
            <person name="Angers B."/>
            <person name="Qian P.Y."/>
        </authorList>
    </citation>
    <scope>NUCLEOTIDE SEQUENCE</scope>
    <source>
        <strain evidence="1">R07B-5</strain>
    </source>
</reference>
<proteinExistence type="predicted"/>